<reference evidence="1 2" key="1">
    <citation type="submission" date="2020-03" db="EMBL/GenBank/DDBJ databases">
        <title>WGS of the type strain of Planosporangium spp.</title>
        <authorList>
            <person name="Thawai C."/>
        </authorList>
    </citation>
    <scope>NUCLEOTIDE SEQUENCE [LARGE SCALE GENOMIC DNA]</scope>
    <source>
        <strain evidence="1 2">TBRC 5610</strain>
    </source>
</reference>
<dbReference type="EMBL" id="JAATVY010000009">
    <property type="protein sequence ID" value="NJC71031.1"/>
    <property type="molecule type" value="Genomic_DNA"/>
</dbReference>
<proteinExistence type="predicted"/>
<dbReference type="Proteomes" id="UP000722989">
    <property type="component" value="Unassembled WGS sequence"/>
</dbReference>
<evidence type="ECO:0000313" key="2">
    <source>
        <dbReference type="Proteomes" id="UP000722989"/>
    </source>
</evidence>
<accession>A0ABX0XYD1</accession>
<evidence type="ECO:0000313" key="1">
    <source>
        <dbReference type="EMBL" id="NJC71031.1"/>
    </source>
</evidence>
<comment type="caution">
    <text evidence="1">The sequence shown here is derived from an EMBL/GenBank/DDBJ whole genome shotgun (WGS) entry which is preliminary data.</text>
</comment>
<gene>
    <name evidence="1" type="ORF">HC031_15105</name>
</gene>
<sequence>MTVDDLVAASLEDEHKRELLARAIQESARATEEHQIIGLARAFATGAISEDRAIVDESMVALETIGQLRGPHWRLVSILIRPSPSGESDHMNFRSGKPYALPWLRRDIIEEDPGLAPVIDSLIAKLLGLGMIEDRAHNVSDGRPRWALTGFGHACADYMRILGHNQAAS</sequence>
<protein>
    <submittedName>
        <fullName evidence="1">Uncharacterized protein</fullName>
    </submittedName>
</protein>
<name>A0ABX0XYD1_9ACTN</name>
<keyword evidence="2" id="KW-1185">Reference proteome</keyword>
<organism evidence="1 2">
    <name type="scientific">Planosporangium thailandense</name>
    <dbReference type="NCBI Taxonomy" id="765197"/>
    <lineage>
        <taxon>Bacteria</taxon>
        <taxon>Bacillati</taxon>
        <taxon>Actinomycetota</taxon>
        <taxon>Actinomycetes</taxon>
        <taxon>Micromonosporales</taxon>
        <taxon>Micromonosporaceae</taxon>
        <taxon>Planosporangium</taxon>
    </lineage>
</organism>